<proteinExistence type="predicted"/>
<feature type="transmembrane region" description="Helical" evidence="1">
    <location>
        <begin position="118"/>
        <end position="137"/>
    </location>
</feature>
<feature type="transmembrane region" description="Helical" evidence="1">
    <location>
        <begin position="144"/>
        <end position="163"/>
    </location>
</feature>
<reference evidence="3 4" key="1">
    <citation type="submission" date="2020-03" db="EMBL/GenBank/DDBJ databases">
        <title>Whole genome shotgun sequence of Phytohabitans rumicis NBRC 108638.</title>
        <authorList>
            <person name="Komaki H."/>
            <person name="Tamura T."/>
        </authorList>
    </citation>
    <scope>NUCLEOTIDE SEQUENCE [LARGE SCALE GENOMIC DNA]</scope>
    <source>
        <strain evidence="3 4">NBRC 108638</strain>
    </source>
</reference>
<protein>
    <recommendedName>
        <fullName evidence="2">DUF1468 domain-containing protein</fullName>
    </recommendedName>
</protein>
<dbReference type="AlphaFoldDB" id="A0A6V8LJD9"/>
<dbReference type="Proteomes" id="UP000482960">
    <property type="component" value="Unassembled WGS sequence"/>
</dbReference>
<feature type="transmembrane region" description="Helical" evidence="1">
    <location>
        <begin position="27"/>
        <end position="44"/>
    </location>
</feature>
<feature type="domain" description="DUF1468" evidence="2">
    <location>
        <begin position="29"/>
        <end position="172"/>
    </location>
</feature>
<sequence>MSITDERPKGTVADTVPSGRAPIGPRVLGGVVLLAGLGLLAQAIGEAVERGITVDGPRLAPLIVTSGWVALATAYLIQAWKAKPAQDDGESAARTSWFVPAALMVALVGYALVLEYTVVGYVPATAVFFVVAARLLSSRPVREVILRDIVVALGLSLVIYLAFTRFLDIQLPAGVLPI</sequence>
<gene>
    <name evidence="3" type="ORF">Prum_086830</name>
</gene>
<name>A0A6V8LJD9_9ACTN</name>
<organism evidence="3 4">
    <name type="scientific">Phytohabitans rumicis</name>
    <dbReference type="NCBI Taxonomy" id="1076125"/>
    <lineage>
        <taxon>Bacteria</taxon>
        <taxon>Bacillati</taxon>
        <taxon>Actinomycetota</taxon>
        <taxon>Actinomycetes</taxon>
        <taxon>Micromonosporales</taxon>
        <taxon>Micromonosporaceae</taxon>
    </lineage>
</organism>
<evidence type="ECO:0000259" key="2">
    <source>
        <dbReference type="Pfam" id="PF07331"/>
    </source>
</evidence>
<dbReference type="Pfam" id="PF07331">
    <property type="entry name" value="TctB"/>
    <property type="match status" value="1"/>
</dbReference>
<evidence type="ECO:0000313" key="3">
    <source>
        <dbReference type="EMBL" id="GFJ95041.1"/>
    </source>
</evidence>
<keyword evidence="1" id="KW-0812">Transmembrane</keyword>
<reference evidence="3 4" key="2">
    <citation type="submission" date="2020-03" db="EMBL/GenBank/DDBJ databases">
        <authorList>
            <person name="Ichikawa N."/>
            <person name="Kimura A."/>
            <person name="Kitahashi Y."/>
            <person name="Uohara A."/>
        </authorList>
    </citation>
    <scope>NUCLEOTIDE SEQUENCE [LARGE SCALE GENOMIC DNA]</scope>
    <source>
        <strain evidence="3 4">NBRC 108638</strain>
    </source>
</reference>
<keyword evidence="1" id="KW-1133">Transmembrane helix</keyword>
<dbReference type="EMBL" id="BLPG01000001">
    <property type="protein sequence ID" value="GFJ95041.1"/>
    <property type="molecule type" value="Genomic_DNA"/>
</dbReference>
<evidence type="ECO:0000256" key="1">
    <source>
        <dbReference type="SAM" id="Phobius"/>
    </source>
</evidence>
<comment type="caution">
    <text evidence="3">The sequence shown here is derived from an EMBL/GenBank/DDBJ whole genome shotgun (WGS) entry which is preliminary data.</text>
</comment>
<feature type="transmembrane region" description="Helical" evidence="1">
    <location>
        <begin position="59"/>
        <end position="80"/>
    </location>
</feature>
<feature type="transmembrane region" description="Helical" evidence="1">
    <location>
        <begin position="92"/>
        <end position="112"/>
    </location>
</feature>
<keyword evidence="1" id="KW-0472">Membrane</keyword>
<keyword evidence="4" id="KW-1185">Reference proteome</keyword>
<dbReference type="InterPro" id="IPR009936">
    <property type="entry name" value="DUF1468"/>
</dbReference>
<accession>A0A6V8LJD9</accession>
<evidence type="ECO:0000313" key="4">
    <source>
        <dbReference type="Proteomes" id="UP000482960"/>
    </source>
</evidence>